<dbReference type="GO" id="GO:1990072">
    <property type="term" value="C:TRAPPIII protein complex"/>
    <property type="evidence" value="ECO:0007669"/>
    <property type="project" value="TreeGrafter"/>
</dbReference>
<reference evidence="2" key="1">
    <citation type="submission" date="2020-06" db="EMBL/GenBank/DDBJ databases">
        <authorList>
            <person name="Li T."/>
            <person name="Hu X."/>
            <person name="Zhang T."/>
            <person name="Song X."/>
            <person name="Zhang H."/>
            <person name="Dai N."/>
            <person name="Sheng W."/>
            <person name="Hou X."/>
            <person name="Wei L."/>
        </authorList>
    </citation>
    <scope>NUCLEOTIDE SEQUENCE</scope>
    <source>
        <strain evidence="2">KEN1</strain>
        <tissue evidence="2">Leaf</tissue>
    </source>
</reference>
<dbReference type="Pfam" id="PF24545">
    <property type="entry name" value="Ig_TPPC8_1st"/>
    <property type="match status" value="1"/>
</dbReference>
<protein>
    <recommendedName>
        <fullName evidence="1">TPPC8 first Ig-like domain-containing protein</fullName>
    </recommendedName>
</protein>
<name>A0AAW2U057_9LAMI</name>
<comment type="caution">
    <text evidence="2">The sequence shown here is derived from an EMBL/GenBank/DDBJ whole genome shotgun (WGS) entry which is preliminary data.</text>
</comment>
<dbReference type="InterPro" id="IPR024420">
    <property type="entry name" value="TRAPP_III_complex_Trs85"/>
</dbReference>
<organism evidence="2">
    <name type="scientific">Sesamum latifolium</name>
    <dbReference type="NCBI Taxonomy" id="2727402"/>
    <lineage>
        <taxon>Eukaryota</taxon>
        <taxon>Viridiplantae</taxon>
        <taxon>Streptophyta</taxon>
        <taxon>Embryophyta</taxon>
        <taxon>Tracheophyta</taxon>
        <taxon>Spermatophyta</taxon>
        <taxon>Magnoliopsida</taxon>
        <taxon>eudicotyledons</taxon>
        <taxon>Gunneridae</taxon>
        <taxon>Pentapetalae</taxon>
        <taxon>asterids</taxon>
        <taxon>lamiids</taxon>
        <taxon>Lamiales</taxon>
        <taxon>Pedaliaceae</taxon>
        <taxon>Sesamum</taxon>
    </lineage>
</organism>
<sequence length="385" mass="43530">MADPANTKLGRMLLDEITPVVMVLRTPLVEESCRKNGFSLIEMLAPFSNFNNIDVPVRTASDQPYRLRKFRVRLFYGSEVRQPNIEKTSISNNKQYGCFLNADDIGELRSTMHDFSSKHIIPHMELKIRVLNQQKIGPSGGRNATRSGIWWAEMLKARDQFKDAAGVYFRISGEEPLHSAVMLEQASYCFLLSTPTMLRKYGFHLVLSGDLYRKCDQASVRESLWQSLEEDMIPSLSVMKTNWLESQQKVLPKKYKESNVCVAGEAIKVDISFRNPLQIPISISNVSLICKHSADLMKQNQSLPRLEGILDNFPKKVYAGDLRRLTLELRNPSKISVKGHGGTVDFILISESRSGSDAGLSRTTEIFSHHTCHCRQVPFIGVASY</sequence>
<feature type="domain" description="TPPC8 first Ig-like" evidence="1">
    <location>
        <begin position="222"/>
        <end position="300"/>
    </location>
</feature>
<dbReference type="InterPro" id="IPR058541">
    <property type="entry name" value="Ig_TPPC8_1st"/>
</dbReference>
<accession>A0AAW2U057</accession>
<reference evidence="2" key="2">
    <citation type="journal article" date="2024" name="Plant">
        <title>Genomic evolution and insights into agronomic trait innovations of Sesamum species.</title>
        <authorList>
            <person name="Miao H."/>
            <person name="Wang L."/>
            <person name="Qu L."/>
            <person name="Liu H."/>
            <person name="Sun Y."/>
            <person name="Le M."/>
            <person name="Wang Q."/>
            <person name="Wei S."/>
            <person name="Zheng Y."/>
            <person name="Lin W."/>
            <person name="Duan Y."/>
            <person name="Cao H."/>
            <person name="Xiong S."/>
            <person name="Wang X."/>
            <person name="Wei L."/>
            <person name="Li C."/>
            <person name="Ma Q."/>
            <person name="Ju M."/>
            <person name="Zhao R."/>
            <person name="Li G."/>
            <person name="Mu C."/>
            <person name="Tian Q."/>
            <person name="Mei H."/>
            <person name="Zhang T."/>
            <person name="Gao T."/>
            <person name="Zhang H."/>
        </authorList>
    </citation>
    <scope>NUCLEOTIDE SEQUENCE</scope>
    <source>
        <strain evidence="2">KEN1</strain>
    </source>
</reference>
<dbReference type="Pfam" id="PF12739">
    <property type="entry name" value="TRAPPC-Trs85"/>
    <property type="match status" value="1"/>
</dbReference>
<gene>
    <name evidence="2" type="ORF">Slati_3607600</name>
</gene>
<dbReference type="PANTHER" id="PTHR12975:SF6">
    <property type="entry name" value="TRAFFICKING PROTEIN PARTICLE COMPLEX SUBUNIT 8"/>
    <property type="match status" value="1"/>
</dbReference>
<dbReference type="PANTHER" id="PTHR12975">
    <property type="entry name" value="TRANSPORT PROTEIN TRAPP"/>
    <property type="match status" value="1"/>
</dbReference>
<evidence type="ECO:0000313" key="2">
    <source>
        <dbReference type="EMBL" id="KAL0410179.1"/>
    </source>
</evidence>
<evidence type="ECO:0000259" key="1">
    <source>
        <dbReference type="Pfam" id="PF24545"/>
    </source>
</evidence>
<proteinExistence type="predicted"/>
<dbReference type="EMBL" id="JACGWN010000013">
    <property type="protein sequence ID" value="KAL0410179.1"/>
    <property type="molecule type" value="Genomic_DNA"/>
</dbReference>
<dbReference type="AlphaFoldDB" id="A0AAW2U057"/>